<accession>F9PCD1</accession>
<comment type="caution">
    <text evidence="2">The sequence shown here is derived from an EMBL/GenBank/DDBJ whole genome shotgun (WGS) entry which is preliminary data.</text>
</comment>
<feature type="compositionally biased region" description="Acidic residues" evidence="1">
    <location>
        <begin position="80"/>
        <end position="92"/>
    </location>
</feature>
<name>F9PCD1_9STRE</name>
<protein>
    <submittedName>
        <fullName evidence="2">Uncharacterized protein</fullName>
    </submittedName>
</protein>
<evidence type="ECO:0000256" key="1">
    <source>
        <dbReference type="SAM" id="MobiDB-lite"/>
    </source>
</evidence>
<dbReference type="EMBL" id="AFUQ01000001">
    <property type="protein sequence ID" value="EGV15704.1"/>
    <property type="molecule type" value="Genomic_DNA"/>
</dbReference>
<dbReference type="AlphaFoldDB" id="F9PCD1"/>
<dbReference type="Proteomes" id="UP000003399">
    <property type="component" value="Unassembled WGS sequence"/>
</dbReference>
<feature type="region of interest" description="Disordered" evidence="1">
    <location>
        <begin position="72"/>
        <end position="92"/>
    </location>
</feature>
<organism evidence="2 3">
    <name type="scientific">Streptococcus infantis X</name>
    <dbReference type="NCBI Taxonomy" id="997830"/>
    <lineage>
        <taxon>Bacteria</taxon>
        <taxon>Bacillati</taxon>
        <taxon>Bacillota</taxon>
        <taxon>Bacilli</taxon>
        <taxon>Lactobacillales</taxon>
        <taxon>Streptococcaceae</taxon>
        <taxon>Streptococcus</taxon>
    </lineage>
</organism>
<evidence type="ECO:0000313" key="2">
    <source>
        <dbReference type="EMBL" id="EGV15704.1"/>
    </source>
</evidence>
<reference evidence="2 3" key="1">
    <citation type="submission" date="2011-07" db="EMBL/GenBank/DDBJ databases">
        <authorList>
            <person name="Harkins D.M."/>
            <person name="Madupu R."/>
            <person name="Durkin A.S."/>
            <person name="Torralba M."/>
            <person name="Methe B."/>
            <person name="Sutton G.G."/>
            <person name="Nelson K.E."/>
        </authorList>
    </citation>
    <scope>NUCLEOTIDE SEQUENCE [LARGE SCALE GENOMIC DNA]</scope>
    <source>
        <strain evidence="2 3">X</strain>
    </source>
</reference>
<proteinExistence type="predicted"/>
<evidence type="ECO:0000313" key="3">
    <source>
        <dbReference type="Proteomes" id="UP000003399"/>
    </source>
</evidence>
<dbReference type="PATRIC" id="fig|997830.4.peg.65"/>
<gene>
    <name evidence="2" type="ORF">HMPREF1124_0575</name>
</gene>
<sequence length="92" mass="10514">MINVLKAIKTIKKIEQLQKEMHTFSLAFLALQDVGLMPDDEKSKAKAKAMHDVSHMIKDVLDGKSVDEATERLSIKIETKEEEQEEDDDTRD</sequence>